<evidence type="ECO:0000313" key="2">
    <source>
        <dbReference type="Proteomes" id="UP000490939"/>
    </source>
</evidence>
<dbReference type="InterPro" id="IPR038883">
    <property type="entry name" value="AN11006-like"/>
</dbReference>
<evidence type="ECO:0000313" key="1">
    <source>
        <dbReference type="EMBL" id="KAE9983993.1"/>
    </source>
</evidence>
<accession>A0A8H3Z5K7</accession>
<name>A0A8H3Z5K7_VENIN</name>
<reference evidence="1 2" key="1">
    <citation type="submission" date="2019-07" db="EMBL/GenBank/DDBJ databases">
        <title>Venturia inaequalis Genome Resource.</title>
        <authorList>
            <person name="Lichtner F.J."/>
        </authorList>
    </citation>
    <scope>NUCLEOTIDE SEQUENCE [LARGE SCALE GENOMIC DNA]</scope>
    <source>
        <strain evidence="1 2">DMI_063113</strain>
    </source>
</reference>
<proteinExistence type="predicted"/>
<keyword evidence="2" id="KW-1185">Reference proteome</keyword>
<protein>
    <submittedName>
        <fullName evidence="1">Uncharacterized protein</fullName>
    </submittedName>
</protein>
<dbReference type="EMBL" id="WNWR01000304">
    <property type="protein sequence ID" value="KAE9983993.1"/>
    <property type="molecule type" value="Genomic_DNA"/>
</dbReference>
<organism evidence="1 2">
    <name type="scientific">Venturia inaequalis</name>
    <name type="common">Apple scab fungus</name>
    <dbReference type="NCBI Taxonomy" id="5025"/>
    <lineage>
        <taxon>Eukaryota</taxon>
        <taxon>Fungi</taxon>
        <taxon>Dikarya</taxon>
        <taxon>Ascomycota</taxon>
        <taxon>Pezizomycotina</taxon>
        <taxon>Dothideomycetes</taxon>
        <taxon>Pleosporomycetidae</taxon>
        <taxon>Venturiales</taxon>
        <taxon>Venturiaceae</taxon>
        <taxon>Venturia</taxon>
    </lineage>
</organism>
<gene>
    <name evidence="1" type="ORF">EG327_005269</name>
</gene>
<comment type="caution">
    <text evidence="1">The sequence shown here is derived from an EMBL/GenBank/DDBJ whole genome shotgun (WGS) entry which is preliminary data.</text>
</comment>
<dbReference type="PANTHER" id="PTHR42085:SF8">
    <property type="entry name" value="F-BOX DOMAIN-CONTAINING PROTEIN"/>
    <property type="match status" value="1"/>
</dbReference>
<dbReference type="Proteomes" id="UP000490939">
    <property type="component" value="Unassembled WGS sequence"/>
</dbReference>
<dbReference type="AlphaFoldDB" id="A0A8H3Z5K7"/>
<dbReference type="PANTHER" id="PTHR42085">
    <property type="entry name" value="F-BOX DOMAIN-CONTAINING PROTEIN"/>
    <property type="match status" value="1"/>
</dbReference>
<sequence length="296" mass="33831">MPGAVANHKGWHQPGTPDVQENVAQARLDVMTLTRAERQRLRSLLACICFDFLELPLELRETIYRLVLMSSSGAIRRVSSPGAKKHETNPPQELSTSILLVSRQTYSEARNVFYRETGCRLAIYLQKCRIGYQLERKDKLAFVNFRQVTLDIHIIGALIEYSDETARSIGRFSADLVDALTLAFDSRQDAPQKTLNLDFRFERVNDMDDYPPNINQRLLHRKLWYRTQIMCVVLEMRELLSFRVPSLILMSNVENAIGRFCTQKVGSDKVLFRNADTGDRGTLSNWGNGISCVLET</sequence>